<keyword evidence="3" id="KW-1185">Reference proteome</keyword>
<organism evidence="2 3">
    <name type="scientific">Apatococcus lobatus</name>
    <dbReference type="NCBI Taxonomy" id="904363"/>
    <lineage>
        <taxon>Eukaryota</taxon>
        <taxon>Viridiplantae</taxon>
        <taxon>Chlorophyta</taxon>
        <taxon>core chlorophytes</taxon>
        <taxon>Trebouxiophyceae</taxon>
        <taxon>Chlorellales</taxon>
        <taxon>Chlorellaceae</taxon>
        <taxon>Apatococcus</taxon>
    </lineage>
</organism>
<dbReference type="PANTHER" id="PTHR15020:SF50">
    <property type="entry name" value="UPF0659 PROTEIN YMR090W"/>
    <property type="match status" value="1"/>
</dbReference>
<dbReference type="InterPro" id="IPR016040">
    <property type="entry name" value="NAD(P)-bd_dom"/>
</dbReference>
<dbReference type="Proteomes" id="UP001438707">
    <property type="component" value="Unassembled WGS sequence"/>
</dbReference>
<evidence type="ECO:0000313" key="2">
    <source>
        <dbReference type="EMBL" id="KAK9822023.1"/>
    </source>
</evidence>
<dbReference type="Gene3D" id="3.40.50.720">
    <property type="entry name" value="NAD(P)-binding Rossmann-like Domain"/>
    <property type="match status" value="1"/>
</dbReference>
<dbReference type="PANTHER" id="PTHR15020">
    <property type="entry name" value="FLAVIN REDUCTASE-RELATED"/>
    <property type="match status" value="1"/>
</dbReference>
<dbReference type="EMBL" id="JALJOS010000034">
    <property type="protein sequence ID" value="KAK9822023.1"/>
    <property type="molecule type" value="Genomic_DNA"/>
</dbReference>
<protein>
    <recommendedName>
        <fullName evidence="1">NAD(P)-binding domain-containing protein</fullName>
    </recommendedName>
</protein>
<dbReference type="Pfam" id="PF13460">
    <property type="entry name" value="NAD_binding_10"/>
    <property type="match status" value="1"/>
</dbReference>
<dbReference type="AlphaFoldDB" id="A0AAW1QKN3"/>
<name>A0AAW1QKN3_9CHLO</name>
<sequence length="293" mass="31695">MSLSMLAQQHLRSVHLDTKRQRFVARSHRQVCTKTLAGRLESGDTVLVAGATGGVGQLVTASLLEKGFKVKALCRDSQKAKQLFGSGPEIVTGDCRDVASIKPALAGINAIACCLGTTAFPSARWKGKNGPEQTDWVATSTLIRNTPKSVKRFGLISSIGVERYGSLPFNILNLGGVLKFKRQSEELLQQSSLPFTILRPGRLTDGPYTSYDLNTLLKATSGSRKDIQLSPRDDQQGEASRIAVAEALVQAMMASSMESQVFSLCSTEGSGPGQDASKWQALFDRCCRRQQTK</sequence>
<reference evidence="2 3" key="1">
    <citation type="journal article" date="2024" name="Nat. Commun.">
        <title>Phylogenomics reveals the evolutionary origins of lichenization in chlorophyte algae.</title>
        <authorList>
            <person name="Puginier C."/>
            <person name="Libourel C."/>
            <person name="Otte J."/>
            <person name="Skaloud P."/>
            <person name="Haon M."/>
            <person name="Grisel S."/>
            <person name="Petersen M."/>
            <person name="Berrin J.G."/>
            <person name="Delaux P.M."/>
            <person name="Dal Grande F."/>
            <person name="Keller J."/>
        </authorList>
    </citation>
    <scope>NUCLEOTIDE SEQUENCE [LARGE SCALE GENOMIC DNA]</scope>
    <source>
        <strain evidence="2 3">SAG 2145</strain>
    </source>
</reference>
<gene>
    <name evidence="2" type="ORF">WJX74_001490</name>
</gene>
<dbReference type="SUPFAM" id="SSF51735">
    <property type="entry name" value="NAD(P)-binding Rossmann-fold domains"/>
    <property type="match status" value="1"/>
</dbReference>
<proteinExistence type="predicted"/>
<dbReference type="CDD" id="cd05243">
    <property type="entry name" value="SDR_a5"/>
    <property type="match status" value="1"/>
</dbReference>
<evidence type="ECO:0000259" key="1">
    <source>
        <dbReference type="Pfam" id="PF13460"/>
    </source>
</evidence>
<evidence type="ECO:0000313" key="3">
    <source>
        <dbReference type="Proteomes" id="UP001438707"/>
    </source>
</evidence>
<dbReference type="InterPro" id="IPR036291">
    <property type="entry name" value="NAD(P)-bd_dom_sf"/>
</dbReference>
<feature type="domain" description="NAD(P)-binding" evidence="1">
    <location>
        <begin position="50"/>
        <end position="227"/>
    </location>
</feature>
<comment type="caution">
    <text evidence="2">The sequence shown here is derived from an EMBL/GenBank/DDBJ whole genome shotgun (WGS) entry which is preliminary data.</text>
</comment>
<accession>A0AAW1QKN3</accession>